<evidence type="ECO:0000256" key="1">
    <source>
        <dbReference type="ARBA" id="ARBA00022801"/>
    </source>
</evidence>
<sequence length="189" mass="20642">MIIGDANQPRAPARARLFLALWPGTRERASLLAYQQQCAWPRGSSPVKAERLHLTLHFIGAVERSRGPEIAAGLQLPVAAAGTFDAFELSLTRAEIWPRGLAVLRAPEVPDALQQLHADLGKALRALHLPVESRPLRPHVTLARRAAASLLPKEPPSLRWPIDSYVLVESTLGAGGGYRLWRRYGCGDG</sequence>
<comment type="similarity">
    <text evidence="2">Belongs to the 2H phosphoesterase superfamily. ThpR family.</text>
</comment>
<dbReference type="PATRIC" id="fig|1454003.3.peg.2203"/>
<dbReference type="Proteomes" id="UP000021816">
    <property type="component" value="Unassembled WGS sequence"/>
</dbReference>
<proteinExistence type="inferred from homology"/>
<dbReference type="EC" id="3.1.4.58" evidence="2"/>
<dbReference type="InterPro" id="IPR009097">
    <property type="entry name" value="Cyclic_Pdiesterase"/>
</dbReference>
<dbReference type="Gene3D" id="3.90.1140.10">
    <property type="entry name" value="Cyclic phosphodiesterase"/>
    <property type="match status" value="1"/>
</dbReference>
<organism evidence="3 4">
    <name type="scientific">Candidatus Accumulibacter appositus</name>
    <dbReference type="NCBI Taxonomy" id="1454003"/>
    <lineage>
        <taxon>Bacteria</taxon>
        <taxon>Pseudomonadati</taxon>
        <taxon>Pseudomonadota</taxon>
        <taxon>Betaproteobacteria</taxon>
        <taxon>Candidatus Accumulibacter</taxon>
    </lineage>
</organism>
<dbReference type="GO" id="GO:0008664">
    <property type="term" value="F:RNA 2',3'-cyclic 3'-phosphodiesterase activity"/>
    <property type="evidence" value="ECO:0007669"/>
    <property type="project" value="UniProtKB-EC"/>
</dbReference>
<feature type="short sequence motif" description="HXTX 2" evidence="2">
    <location>
        <begin position="139"/>
        <end position="142"/>
    </location>
</feature>
<feature type="short sequence motif" description="HXTX 1" evidence="2">
    <location>
        <begin position="53"/>
        <end position="56"/>
    </location>
</feature>
<accession>A0A011NB48</accession>
<evidence type="ECO:0000256" key="2">
    <source>
        <dbReference type="HAMAP-Rule" id="MF_01940"/>
    </source>
</evidence>
<reference evidence="3 4" key="1">
    <citation type="submission" date="2014-02" db="EMBL/GenBank/DDBJ databases">
        <title>Expanding our view of genomic diversity in Candidatus Accumulibacter clades.</title>
        <authorList>
            <person name="Skennerton C.T."/>
            <person name="Barr J.J."/>
            <person name="Slater F.R."/>
            <person name="Bond P.L."/>
            <person name="Tyson G.W."/>
        </authorList>
    </citation>
    <scope>NUCLEOTIDE SEQUENCE [LARGE SCALE GENOMIC DNA]</scope>
    <source>
        <strain evidence="4">BA-92</strain>
    </source>
</reference>
<keyword evidence="1 2" id="KW-0378">Hydrolase</keyword>
<dbReference type="HAMAP" id="MF_01940">
    <property type="entry name" value="RNA_CPDase"/>
    <property type="match status" value="1"/>
</dbReference>
<comment type="catalytic activity">
    <reaction evidence="2">
        <text>a 3'-end 2',3'-cyclophospho-ribonucleotide-RNA + H2O = a 3'-end 2'-phospho-ribonucleotide-RNA + H(+)</text>
        <dbReference type="Rhea" id="RHEA:11828"/>
        <dbReference type="Rhea" id="RHEA-COMP:10464"/>
        <dbReference type="Rhea" id="RHEA-COMP:17353"/>
        <dbReference type="ChEBI" id="CHEBI:15377"/>
        <dbReference type="ChEBI" id="CHEBI:15378"/>
        <dbReference type="ChEBI" id="CHEBI:83064"/>
        <dbReference type="ChEBI" id="CHEBI:173113"/>
        <dbReference type="EC" id="3.1.4.58"/>
    </reaction>
</comment>
<evidence type="ECO:0000313" key="3">
    <source>
        <dbReference type="EMBL" id="EXI79863.1"/>
    </source>
</evidence>
<dbReference type="PANTHER" id="PTHR35561">
    <property type="entry name" value="RNA 2',3'-CYCLIC PHOSPHODIESTERASE"/>
    <property type="match status" value="1"/>
</dbReference>
<dbReference type="InterPro" id="IPR004175">
    <property type="entry name" value="RNA_CPDase"/>
</dbReference>
<protein>
    <recommendedName>
        <fullName evidence="2">RNA 2',3'-cyclic phosphodiesterase</fullName>
        <shortName evidence="2">RNA 2',3'-CPDase</shortName>
        <ecNumber evidence="2">3.1.4.58</ecNumber>
    </recommendedName>
</protein>
<dbReference type="Pfam" id="PF13563">
    <property type="entry name" value="2_5_RNA_ligase2"/>
    <property type="match status" value="1"/>
</dbReference>
<gene>
    <name evidence="3" type="primary">ligT</name>
    <name evidence="3" type="ORF">AW10_02160</name>
</gene>
<dbReference type="NCBIfam" id="TIGR02258">
    <property type="entry name" value="2_5_ligase"/>
    <property type="match status" value="1"/>
</dbReference>
<dbReference type="AlphaFoldDB" id="A0A011NB48"/>
<dbReference type="PANTHER" id="PTHR35561:SF1">
    <property type="entry name" value="RNA 2',3'-CYCLIC PHOSPHODIESTERASE"/>
    <property type="match status" value="1"/>
</dbReference>
<feature type="active site" description="Proton acceptor" evidence="2">
    <location>
        <position position="139"/>
    </location>
</feature>
<evidence type="ECO:0000313" key="4">
    <source>
        <dbReference type="Proteomes" id="UP000021816"/>
    </source>
</evidence>
<dbReference type="GO" id="GO:0016874">
    <property type="term" value="F:ligase activity"/>
    <property type="evidence" value="ECO:0007669"/>
    <property type="project" value="UniProtKB-KW"/>
</dbReference>
<dbReference type="SUPFAM" id="SSF55144">
    <property type="entry name" value="LigT-like"/>
    <property type="match status" value="1"/>
</dbReference>
<keyword evidence="3" id="KW-0436">Ligase</keyword>
<dbReference type="GO" id="GO:0004113">
    <property type="term" value="F:2',3'-cyclic-nucleotide 3'-phosphodiesterase activity"/>
    <property type="evidence" value="ECO:0007669"/>
    <property type="project" value="InterPro"/>
</dbReference>
<name>A0A011NB48_9PROT</name>
<feature type="active site" description="Proton donor" evidence="2">
    <location>
        <position position="53"/>
    </location>
</feature>
<dbReference type="STRING" id="1454003.AW10_02160"/>
<comment type="function">
    <text evidence="2">Hydrolyzes RNA 2',3'-cyclic phosphodiester to an RNA 2'-phosphomonoester.</text>
</comment>
<comment type="caution">
    <text evidence="3">The sequence shown here is derived from an EMBL/GenBank/DDBJ whole genome shotgun (WGS) entry which is preliminary data.</text>
</comment>
<dbReference type="EMBL" id="JEMX01000045">
    <property type="protein sequence ID" value="EXI79863.1"/>
    <property type="molecule type" value="Genomic_DNA"/>
</dbReference>